<evidence type="ECO:0000256" key="5">
    <source>
        <dbReference type="ARBA" id="ARBA00022840"/>
    </source>
</evidence>
<evidence type="ECO:0000313" key="7">
    <source>
        <dbReference type="EMBL" id="KVI08343.1"/>
    </source>
</evidence>
<dbReference type="GO" id="GO:0007165">
    <property type="term" value="P:signal transduction"/>
    <property type="evidence" value="ECO:0007669"/>
    <property type="project" value="TreeGrafter"/>
</dbReference>
<protein>
    <submittedName>
        <fullName evidence="7">Calcium/calmodulin-dependent/calcium-dependent protein kinase</fullName>
    </submittedName>
</protein>
<dbReference type="PROSITE" id="PS50011">
    <property type="entry name" value="PROTEIN_KINASE_DOM"/>
    <property type="match status" value="1"/>
</dbReference>
<evidence type="ECO:0000256" key="3">
    <source>
        <dbReference type="ARBA" id="ARBA00022741"/>
    </source>
</evidence>
<dbReference type="PANTHER" id="PTHR43895:SF140">
    <property type="entry name" value="CBL-INTERACTING SERINE_THREONINE-PROTEIN KINASE 12"/>
    <property type="match status" value="1"/>
</dbReference>
<dbReference type="Proteomes" id="UP000243975">
    <property type="component" value="Unassembled WGS sequence"/>
</dbReference>
<evidence type="ECO:0000313" key="8">
    <source>
        <dbReference type="Proteomes" id="UP000243975"/>
    </source>
</evidence>
<evidence type="ECO:0000256" key="4">
    <source>
        <dbReference type="ARBA" id="ARBA00022777"/>
    </source>
</evidence>
<evidence type="ECO:0000259" key="6">
    <source>
        <dbReference type="PROSITE" id="PS50011"/>
    </source>
</evidence>
<comment type="caution">
    <text evidence="7">The sequence shown here is derived from an EMBL/GenBank/DDBJ whole genome shotgun (WGS) entry which is preliminary data.</text>
</comment>
<organism evidence="7 8">
    <name type="scientific">Cynara cardunculus var. scolymus</name>
    <name type="common">Globe artichoke</name>
    <name type="synonym">Cynara scolymus</name>
    <dbReference type="NCBI Taxonomy" id="59895"/>
    <lineage>
        <taxon>Eukaryota</taxon>
        <taxon>Viridiplantae</taxon>
        <taxon>Streptophyta</taxon>
        <taxon>Embryophyta</taxon>
        <taxon>Tracheophyta</taxon>
        <taxon>Spermatophyta</taxon>
        <taxon>Magnoliopsida</taxon>
        <taxon>eudicotyledons</taxon>
        <taxon>Gunneridae</taxon>
        <taxon>Pentapetalae</taxon>
        <taxon>asterids</taxon>
        <taxon>campanulids</taxon>
        <taxon>Asterales</taxon>
        <taxon>Asteraceae</taxon>
        <taxon>Carduoideae</taxon>
        <taxon>Cardueae</taxon>
        <taxon>Carduinae</taxon>
        <taxon>Cynara</taxon>
    </lineage>
</organism>
<dbReference type="AlphaFoldDB" id="A0A124SH38"/>
<dbReference type="GO" id="GO:0005524">
    <property type="term" value="F:ATP binding"/>
    <property type="evidence" value="ECO:0007669"/>
    <property type="project" value="UniProtKB-KW"/>
</dbReference>
<dbReference type="GO" id="GO:0004674">
    <property type="term" value="F:protein serine/threonine kinase activity"/>
    <property type="evidence" value="ECO:0007669"/>
    <property type="project" value="UniProtKB-KW"/>
</dbReference>
<dbReference type="Gramene" id="KVI08343">
    <property type="protein sequence ID" value="KVI08343"/>
    <property type="gene ID" value="Ccrd_013298"/>
</dbReference>
<gene>
    <name evidence="7" type="ORF">Ccrd_013298</name>
</gene>
<dbReference type="PANTHER" id="PTHR43895">
    <property type="entry name" value="CALCIUM/CALMODULIN-DEPENDENT PROTEIN KINASE KINASE-RELATED"/>
    <property type="match status" value="1"/>
</dbReference>
<keyword evidence="1" id="KW-0723">Serine/threonine-protein kinase</keyword>
<accession>A0A124SH38</accession>
<evidence type="ECO:0000256" key="2">
    <source>
        <dbReference type="ARBA" id="ARBA00022679"/>
    </source>
</evidence>
<dbReference type="EMBL" id="LEKV01001138">
    <property type="protein sequence ID" value="KVI08343.1"/>
    <property type="molecule type" value="Genomic_DNA"/>
</dbReference>
<reference evidence="7 8" key="1">
    <citation type="journal article" date="2016" name="Sci. Rep.">
        <title>The genome sequence of the outbreeding globe artichoke constructed de novo incorporating a phase-aware low-pass sequencing strategy of F1 progeny.</title>
        <authorList>
            <person name="Scaglione D."/>
            <person name="Reyes-Chin-Wo S."/>
            <person name="Acquadro A."/>
            <person name="Froenicke L."/>
            <person name="Portis E."/>
            <person name="Beitel C."/>
            <person name="Tirone M."/>
            <person name="Mauro R."/>
            <person name="Lo Monaco A."/>
            <person name="Mauromicale G."/>
            <person name="Faccioli P."/>
            <person name="Cattivelli L."/>
            <person name="Rieseberg L."/>
            <person name="Michelmore R."/>
            <person name="Lanteri S."/>
        </authorList>
    </citation>
    <scope>NUCLEOTIDE SEQUENCE [LARGE SCALE GENOMIC DNA]</scope>
    <source>
        <strain evidence="7">2C</strain>
    </source>
</reference>
<proteinExistence type="predicted"/>
<dbReference type="STRING" id="59895.A0A124SH38"/>
<dbReference type="InterPro" id="IPR000719">
    <property type="entry name" value="Prot_kinase_dom"/>
</dbReference>
<name>A0A124SH38_CYNCS</name>
<keyword evidence="4 7" id="KW-0418">Kinase</keyword>
<keyword evidence="2" id="KW-0808">Transferase</keyword>
<keyword evidence="8" id="KW-1185">Reference proteome</keyword>
<dbReference type="InterPro" id="IPR011009">
    <property type="entry name" value="Kinase-like_dom_sf"/>
</dbReference>
<keyword evidence="3" id="KW-0547">Nucleotide-binding</keyword>
<sequence>MLLDEDGNLKVSDFGFSAISEQIRGYGLFHTFCGTPAYVAPEVLGRRRYEALIFGPVGHYNLRNSVTSTDSDDLETPILYIPKLTFTIPHPRSKATKPKKPTKYFINQ</sequence>
<feature type="domain" description="Protein kinase" evidence="6">
    <location>
        <begin position="1"/>
        <end position="108"/>
    </location>
</feature>
<keyword evidence="5" id="KW-0067">ATP-binding</keyword>
<dbReference type="Gene3D" id="1.10.510.10">
    <property type="entry name" value="Transferase(Phosphotransferase) domain 1"/>
    <property type="match status" value="1"/>
</dbReference>
<dbReference type="Pfam" id="PF00069">
    <property type="entry name" value="Pkinase"/>
    <property type="match status" value="1"/>
</dbReference>
<dbReference type="SUPFAM" id="SSF56112">
    <property type="entry name" value="Protein kinase-like (PK-like)"/>
    <property type="match status" value="1"/>
</dbReference>
<evidence type="ECO:0000256" key="1">
    <source>
        <dbReference type="ARBA" id="ARBA00022527"/>
    </source>
</evidence>